<reference evidence="2 3" key="1">
    <citation type="journal article" date="2018" name="J. Allergy Clin. Immunol.">
        <title>High-quality assembly of Dermatophagoides pteronyssinus genome and transcriptome reveals a wide range of novel allergens.</title>
        <authorList>
            <person name="Liu X.Y."/>
            <person name="Yang K.Y."/>
            <person name="Wang M.Q."/>
            <person name="Kwok J.S."/>
            <person name="Zeng X."/>
            <person name="Yang Z."/>
            <person name="Xiao X.J."/>
            <person name="Lau C.P."/>
            <person name="Li Y."/>
            <person name="Huang Z.M."/>
            <person name="Ba J.G."/>
            <person name="Yim A.K."/>
            <person name="Ouyang C.Y."/>
            <person name="Ngai S.M."/>
            <person name="Chan T.F."/>
            <person name="Leung E.L."/>
            <person name="Liu L."/>
            <person name="Liu Z.G."/>
            <person name="Tsui S.K."/>
        </authorList>
    </citation>
    <scope>NUCLEOTIDE SEQUENCE [LARGE SCALE GENOMIC DNA]</scope>
    <source>
        <strain evidence="2">Derp</strain>
    </source>
</reference>
<evidence type="ECO:0000313" key="3">
    <source>
        <dbReference type="Proteomes" id="UP000887458"/>
    </source>
</evidence>
<keyword evidence="1" id="KW-1133">Transmembrane helix</keyword>
<proteinExistence type="predicted"/>
<keyword evidence="1" id="KW-0472">Membrane</keyword>
<accession>A0ABQ8IYG6</accession>
<keyword evidence="3" id="KW-1185">Reference proteome</keyword>
<evidence type="ECO:0000256" key="1">
    <source>
        <dbReference type="SAM" id="Phobius"/>
    </source>
</evidence>
<organism evidence="2 3">
    <name type="scientific">Dermatophagoides pteronyssinus</name>
    <name type="common">European house dust mite</name>
    <dbReference type="NCBI Taxonomy" id="6956"/>
    <lineage>
        <taxon>Eukaryota</taxon>
        <taxon>Metazoa</taxon>
        <taxon>Ecdysozoa</taxon>
        <taxon>Arthropoda</taxon>
        <taxon>Chelicerata</taxon>
        <taxon>Arachnida</taxon>
        <taxon>Acari</taxon>
        <taxon>Acariformes</taxon>
        <taxon>Sarcoptiformes</taxon>
        <taxon>Astigmata</taxon>
        <taxon>Psoroptidia</taxon>
        <taxon>Analgoidea</taxon>
        <taxon>Pyroglyphidae</taxon>
        <taxon>Dermatophagoidinae</taxon>
        <taxon>Dermatophagoides</taxon>
    </lineage>
</organism>
<evidence type="ECO:0000313" key="2">
    <source>
        <dbReference type="EMBL" id="KAH9415241.1"/>
    </source>
</evidence>
<protein>
    <submittedName>
        <fullName evidence="2">Uncharacterized protein</fullName>
    </submittedName>
</protein>
<reference evidence="2 3" key="2">
    <citation type="journal article" date="2022" name="Mol. Biol. Evol.">
        <title>Comparative Genomics Reveals Insights into the Divergent Evolution of Astigmatic Mites and Household Pest Adaptations.</title>
        <authorList>
            <person name="Xiong Q."/>
            <person name="Wan A.T."/>
            <person name="Liu X."/>
            <person name="Fung C.S."/>
            <person name="Xiao X."/>
            <person name="Malainual N."/>
            <person name="Hou J."/>
            <person name="Wang L."/>
            <person name="Wang M."/>
            <person name="Yang K.Y."/>
            <person name="Cui Y."/>
            <person name="Leung E.L."/>
            <person name="Nong W."/>
            <person name="Shin S.K."/>
            <person name="Au S.W."/>
            <person name="Jeong K.Y."/>
            <person name="Chew F.T."/>
            <person name="Hui J.H."/>
            <person name="Leung T.F."/>
            <person name="Tungtrongchitr A."/>
            <person name="Zhong N."/>
            <person name="Liu Z."/>
            <person name="Tsui S.K."/>
        </authorList>
    </citation>
    <scope>NUCLEOTIDE SEQUENCE [LARGE SCALE GENOMIC DNA]</scope>
    <source>
        <strain evidence="2">Derp</strain>
    </source>
</reference>
<feature type="transmembrane region" description="Helical" evidence="1">
    <location>
        <begin position="27"/>
        <end position="48"/>
    </location>
</feature>
<gene>
    <name evidence="2" type="ORF">DERP_006335</name>
</gene>
<comment type="caution">
    <text evidence="2">The sequence shown here is derived from an EMBL/GenBank/DDBJ whole genome shotgun (WGS) entry which is preliminary data.</text>
</comment>
<sequence>MDIKNIDYFSNETYHHLPPTPAPFIDAAIIFVSIIIGFILLGVIIIMAKQQQQQQPEQQQQN</sequence>
<dbReference type="Proteomes" id="UP000887458">
    <property type="component" value="Unassembled WGS sequence"/>
</dbReference>
<keyword evidence="1" id="KW-0812">Transmembrane</keyword>
<dbReference type="EMBL" id="NJHN03000099">
    <property type="protein sequence ID" value="KAH9415241.1"/>
    <property type="molecule type" value="Genomic_DNA"/>
</dbReference>
<name>A0ABQ8IYG6_DERPT</name>